<accession>A0A7Z0DP59</accession>
<dbReference type="SUPFAM" id="SSF52096">
    <property type="entry name" value="ClpP/crotonase"/>
    <property type="match status" value="1"/>
</dbReference>
<dbReference type="InterPro" id="IPR018376">
    <property type="entry name" value="Enoyl-CoA_hyd/isom_CS"/>
</dbReference>
<evidence type="ECO:0000256" key="4">
    <source>
        <dbReference type="RuleBase" id="RU003707"/>
    </source>
</evidence>
<dbReference type="PANTHER" id="PTHR11941:SF169">
    <property type="entry name" value="(7AS)-7A-METHYL-1,5-DIOXO-2,3,5,6,7,7A-HEXAHYDRO-1H-INDENE-CARBOXYL-COA HYDROLASE"/>
    <property type="match status" value="1"/>
</dbReference>
<dbReference type="Proteomes" id="UP000564496">
    <property type="component" value="Unassembled WGS sequence"/>
</dbReference>
<dbReference type="GO" id="GO:0006635">
    <property type="term" value="P:fatty acid beta-oxidation"/>
    <property type="evidence" value="ECO:0007669"/>
    <property type="project" value="TreeGrafter"/>
</dbReference>
<evidence type="ECO:0000256" key="2">
    <source>
        <dbReference type="ARBA" id="ARBA00023098"/>
    </source>
</evidence>
<dbReference type="NCBIfam" id="NF006100">
    <property type="entry name" value="PRK08252.1"/>
    <property type="match status" value="1"/>
</dbReference>
<reference evidence="5 6" key="1">
    <citation type="submission" date="2020-07" db="EMBL/GenBank/DDBJ databases">
        <title>Sequencing the genomes of 1000 actinobacteria strains.</title>
        <authorList>
            <person name="Klenk H.-P."/>
        </authorList>
    </citation>
    <scope>NUCLEOTIDE SEQUENCE [LARGE SCALE GENOMIC DNA]</scope>
    <source>
        <strain evidence="5 6">DSM 26487</strain>
    </source>
</reference>
<protein>
    <submittedName>
        <fullName evidence="5">Enoyl-CoA hydratase</fullName>
        <ecNumber evidence="5">4.2.1.17</ecNumber>
    </submittedName>
</protein>
<organism evidence="5 6">
    <name type="scientific">Nocardioides panzhihuensis</name>
    <dbReference type="NCBI Taxonomy" id="860243"/>
    <lineage>
        <taxon>Bacteria</taxon>
        <taxon>Bacillati</taxon>
        <taxon>Actinomycetota</taxon>
        <taxon>Actinomycetes</taxon>
        <taxon>Propionibacteriales</taxon>
        <taxon>Nocardioidaceae</taxon>
        <taxon>Nocardioides</taxon>
    </lineage>
</organism>
<evidence type="ECO:0000256" key="3">
    <source>
        <dbReference type="ARBA" id="ARBA00023239"/>
    </source>
</evidence>
<comment type="caution">
    <text evidence="5">The sequence shown here is derived from an EMBL/GenBank/DDBJ whole genome shotgun (WGS) entry which is preliminary data.</text>
</comment>
<evidence type="ECO:0000313" key="5">
    <source>
        <dbReference type="EMBL" id="NYI78849.1"/>
    </source>
</evidence>
<dbReference type="Gene3D" id="3.90.226.10">
    <property type="entry name" value="2-enoyl-CoA Hydratase, Chain A, domain 1"/>
    <property type="match status" value="1"/>
</dbReference>
<dbReference type="InterPro" id="IPR001753">
    <property type="entry name" value="Enoyl-CoA_hydra/iso"/>
</dbReference>
<proteinExistence type="inferred from homology"/>
<dbReference type="GO" id="GO:0004300">
    <property type="term" value="F:enoyl-CoA hydratase activity"/>
    <property type="evidence" value="ECO:0007669"/>
    <property type="project" value="UniProtKB-EC"/>
</dbReference>
<dbReference type="Pfam" id="PF00378">
    <property type="entry name" value="ECH_1"/>
    <property type="match status" value="1"/>
</dbReference>
<gene>
    <name evidence="5" type="ORF">BJ988_003497</name>
</gene>
<dbReference type="PANTHER" id="PTHR11941">
    <property type="entry name" value="ENOYL-COA HYDRATASE-RELATED"/>
    <property type="match status" value="1"/>
</dbReference>
<dbReference type="Gene3D" id="1.10.12.10">
    <property type="entry name" value="Lyase 2-enoyl-coa Hydratase, Chain A, domain 2"/>
    <property type="match status" value="1"/>
</dbReference>
<dbReference type="EC" id="4.2.1.17" evidence="5"/>
<dbReference type="AlphaFoldDB" id="A0A7Z0DP59"/>
<sequence length="262" mass="27448">MSTEVSPETARAVRVEERPGVLVITLDRPEARNAVDRAVSEAVAAALDTLDARPDLSVGVITGAGGTFCAGMDLKAFLRGERPSVPGRGFAGITETPPAKPIIAAVEGYALAGGCEIVLACDMVVAARGARFGVPEVKRGLVAAGGGLLRLPERIPPAVAMELVLTGDFLEAQRAYDVGLVNQIVDDGSALEAALALADRIAANGPLAVAASKRVMVQSRGWPVEERYHRQREIVEGVFASADAEEGARAFAEKRTPVWEGR</sequence>
<evidence type="ECO:0000256" key="1">
    <source>
        <dbReference type="ARBA" id="ARBA00005254"/>
    </source>
</evidence>
<comment type="similarity">
    <text evidence="1 4">Belongs to the enoyl-CoA hydratase/isomerase family.</text>
</comment>
<dbReference type="CDD" id="cd06558">
    <property type="entry name" value="crotonase-like"/>
    <property type="match status" value="1"/>
</dbReference>
<keyword evidence="2" id="KW-0443">Lipid metabolism</keyword>
<keyword evidence="6" id="KW-1185">Reference proteome</keyword>
<dbReference type="PROSITE" id="PS00166">
    <property type="entry name" value="ENOYL_COA_HYDRATASE"/>
    <property type="match status" value="1"/>
</dbReference>
<dbReference type="RefSeq" id="WP_179659150.1">
    <property type="nucleotide sequence ID" value="NZ_JACBZR010000001.1"/>
</dbReference>
<dbReference type="InterPro" id="IPR014748">
    <property type="entry name" value="Enoyl-CoA_hydra_C"/>
</dbReference>
<dbReference type="EMBL" id="JACBZR010000001">
    <property type="protein sequence ID" value="NYI78849.1"/>
    <property type="molecule type" value="Genomic_DNA"/>
</dbReference>
<name>A0A7Z0DP59_9ACTN</name>
<evidence type="ECO:0000313" key="6">
    <source>
        <dbReference type="Proteomes" id="UP000564496"/>
    </source>
</evidence>
<keyword evidence="3 5" id="KW-0456">Lyase</keyword>
<dbReference type="InterPro" id="IPR029045">
    <property type="entry name" value="ClpP/crotonase-like_dom_sf"/>
</dbReference>